<dbReference type="PANTHER" id="PTHR46108:SF4">
    <property type="entry name" value="BLUE CHEESE"/>
    <property type="match status" value="1"/>
</dbReference>
<evidence type="ECO:0000256" key="1">
    <source>
        <dbReference type="ARBA" id="ARBA00022574"/>
    </source>
</evidence>
<gene>
    <name evidence="2" type="ORF">Ciccas_009747</name>
</gene>
<keyword evidence="3" id="KW-1185">Reference proteome</keyword>
<dbReference type="PANTHER" id="PTHR46108">
    <property type="entry name" value="BLUE CHEESE"/>
    <property type="match status" value="1"/>
</dbReference>
<organism evidence="2 3">
    <name type="scientific">Cichlidogyrus casuarinus</name>
    <dbReference type="NCBI Taxonomy" id="1844966"/>
    <lineage>
        <taxon>Eukaryota</taxon>
        <taxon>Metazoa</taxon>
        <taxon>Spiralia</taxon>
        <taxon>Lophotrochozoa</taxon>
        <taxon>Platyhelminthes</taxon>
        <taxon>Monogenea</taxon>
        <taxon>Monopisthocotylea</taxon>
        <taxon>Dactylogyridea</taxon>
        <taxon>Ancyrocephalidae</taxon>
        <taxon>Cichlidogyrus</taxon>
    </lineage>
</organism>
<comment type="caution">
    <text evidence="2">The sequence shown here is derived from an EMBL/GenBank/DDBJ whole genome shotgun (WGS) entry which is preliminary data.</text>
</comment>
<dbReference type="AlphaFoldDB" id="A0ABD2PW46"/>
<sequence length="327" mass="35978">MDRAIATDMFYNTPCRLAQLVMLTVPLTEPESTSIESPTDQLGVQLKLRFDVRNQFLTLFVQLLSEPTNMSMRSELVKSVGFDFFLHCLNPNMHDKSAVLTLHALQLCLSARDSNNESESTDPFPAIAAFRSGQPSGMWLKGSELVTTRRSGFFVARKTQPSVQSDASDSMRKLFNAQHSGGFQMLNYLLLARAHLPETYFFLSMLLFGKPVSAIGMPPSWTFEFDALRNLLDSRTGTSTIGKLPTVVDSRNSSGVSGLMSGIVNSGRRVHSILNRSASSASAQGVTVNQMQIMAKRQEVEICCPEAAVILLNLARKLRTSNESVGS</sequence>
<evidence type="ECO:0000313" key="3">
    <source>
        <dbReference type="Proteomes" id="UP001626550"/>
    </source>
</evidence>
<name>A0ABD2PW46_9PLAT</name>
<reference evidence="2 3" key="1">
    <citation type="submission" date="2024-11" db="EMBL/GenBank/DDBJ databases">
        <title>Adaptive evolution of stress response genes in parasites aligns with host niche diversity.</title>
        <authorList>
            <person name="Hahn C."/>
            <person name="Resl P."/>
        </authorList>
    </citation>
    <scope>NUCLEOTIDE SEQUENCE [LARGE SCALE GENOMIC DNA]</scope>
    <source>
        <strain evidence="2">EGGRZ-B1_66</strain>
        <tissue evidence="2">Body</tissue>
    </source>
</reference>
<evidence type="ECO:0000313" key="2">
    <source>
        <dbReference type="EMBL" id="KAL3311670.1"/>
    </source>
</evidence>
<keyword evidence="1" id="KW-0853">WD repeat</keyword>
<proteinExistence type="predicted"/>
<accession>A0ABD2PW46</accession>
<dbReference type="EMBL" id="JBJKFK010002078">
    <property type="protein sequence ID" value="KAL3311670.1"/>
    <property type="molecule type" value="Genomic_DNA"/>
</dbReference>
<dbReference type="Proteomes" id="UP001626550">
    <property type="component" value="Unassembled WGS sequence"/>
</dbReference>
<protein>
    <submittedName>
        <fullName evidence="2">Uncharacterized protein</fullName>
    </submittedName>
</protein>
<dbReference type="InterPro" id="IPR051944">
    <property type="entry name" value="BEACH_domain_protein"/>
</dbReference>